<protein>
    <recommendedName>
        <fullName evidence="5">Outer membrane protein</fullName>
    </recommendedName>
</protein>
<dbReference type="EMBL" id="AWVH01000044">
    <property type="protein sequence ID" value="ERJ91649.1"/>
    <property type="molecule type" value="Genomic_DNA"/>
</dbReference>
<dbReference type="Proteomes" id="UP000016649">
    <property type="component" value="Unassembled WGS sequence"/>
</dbReference>
<evidence type="ECO:0000313" key="4">
    <source>
        <dbReference type="Proteomes" id="UP000016649"/>
    </source>
</evidence>
<feature type="compositionally biased region" description="Polar residues" evidence="1">
    <location>
        <begin position="64"/>
        <end position="73"/>
    </location>
</feature>
<gene>
    <name evidence="3" type="ORF">HMPREF9193_02102</name>
</gene>
<reference evidence="3 4" key="1">
    <citation type="submission" date="2013-08" db="EMBL/GenBank/DDBJ databases">
        <authorList>
            <person name="Weinstock G."/>
            <person name="Sodergren E."/>
            <person name="Wylie T."/>
            <person name="Fulton L."/>
            <person name="Fulton R."/>
            <person name="Fronick C."/>
            <person name="O'Laughlin M."/>
            <person name="Godfrey J."/>
            <person name="Miner T."/>
            <person name="Herter B."/>
            <person name="Appelbaum E."/>
            <person name="Cordes M."/>
            <person name="Lek S."/>
            <person name="Wollam A."/>
            <person name="Pepin K.H."/>
            <person name="Palsikar V.B."/>
            <person name="Mitreva M."/>
            <person name="Wilson R.K."/>
        </authorList>
    </citation>
    <scope>NUCLEOTIDE SEQUENCE [LARGE SCALE GENOMIC DNA]</scope>
    <source>
        <strain evidence="3 4">ATCC 700332</strain>
    </source>
</reference>
<keyword evidence="4" id="KW-1185">Reference proteome</keyword>
<proteinExistence type="predicted"/>
<feature type="transmembrane region" description="Helical" evidence="2">
    <location>
        <begin position="31"/>
        <end position="52"/>
    </location>
</feature>
<keyword evidence="2" id="KW-0812">Transmembrane</keyword>
<organism evidence="3 4">
    <name type="scientific">Treponema lecithinolyticum ATCC 700332</name>
    <dbReference type="NCBI Taxonomy" id="1321815"/>
    <lineage>
        <taxon>Bacteria</taxon>
        <taxon>Pseudomonadati</taxon>
        <taxon>Spirochaetota</taxon>
        <taxon>Spirochaetia</taxon>
        <taxon>Spirochaetales</taxon>
        <taxon>Treponemataceae</taxon>
        <taxon>Treponema</taxon>
    </lineage>
</organism>
<evidence type="ECO:0000256" key="1">
    <source>
        <dbReference type="SAM" id="MobiDB-lite"/>
    </source>
</evidence>
<evidence type="ECO:0000313" key="3">
    <source>
        <dbReference type="EMBL" id="ERJ91649.1"/>
    </source>
</evidence>
<keyword evidence="2" id="KW-0472">Membrane</keyword>
<evidence type="ECO:0008006" key="5">
    <source>
        <dbReference type="Google" id="ProtNLM"/>
    </source>
</evidence>
<feature type="region of interest" description="Disordered" evidence="1">
    <location>
        <begin position="64"/>
        <end position="83"/>
    </location>
</feature>
<sequence>MDVYNCSAVRIINKHGKKNATRSVRKAPFDFGMLLSVFRISVPAAVMVFLFLCAPHTIFAAPSRQNSQTAKETQSTEEDIQIPDVSTTIEGGTSSLDSQAVPDFTLILPQADPDYLLSVKLPETADSTAGAASSASFKTSNLGLEGVIGAGFPGFFVGKFSLFQNTGKHPFGIRFSHTAQNGLGSYSASDGYNKTDTALSADGRFLFSGERELAFAFGYDTSTDGLQKQSPLFYNTSRQSVDGSVFFTAALPSDWEASVGAQTVHAKRFPGYIASVPAGADVSAHSVFGDFQTGFHWKPHFLTLGFDGSYRWLFVQADQTDDKKIINRGSFYTDISGTVKEKWTLGASAGFVFADNIKLPILVPFSLNLMYKKPELTIKTSGGMRTVQSDFAALYKRYPFVHFGADAAEQADWFAEVEAAFPFAQTFAFNGGISFSKTAFSHGALLPDYGSKHILSGLYTSHTKDLLRLDTNTEISSQFGIWGIAASWKGSWLDVIPGEDIHAIGVSGTISPEKGKWGAQAGITECFGIDYTPVLSASAYYRFVPEFRIELELKDMIKLFSGGVRRKAGDFITDSGTVALFAKLFL</sequence>
<accession>A0ABN0NWC1</accession>
<comment type="caution">
    <text evidence="3">The sequence shown here is derived from an EMBL/GenBank/DDBJ whole genome shotgun (WGS) entry which is preliminary data.</text>
</comment>
<keyword evidence="2" id="KW-1133">Transmembrane helix</keyword>
<name>A0ABN0NWC1_TRELE</name>
<evidence type="ECO:0000256" key="2">
    <source>
        <dbReference type="SAM" id="Phobius"/>
    </source>
</evidence>